<feature type="domain" description="NIF system FeS cluster assembly NifU C-terminal" evidence="2">
    <location>
        <begin position="55"/>
        <end position="120"/>
    </location>
</feature>
<dbReference type="PANTHER" id="PTHR11178:SF25">
    <property type="entry name" value="NIFU-LIKE PROTEIN 3, CHLOROPLASTIC"/>
    <property type="match status" value="1"/>
</dbReference>
<dbReference type="Gene3D" id="3.30.300.130">
    <property type="entry name" value="Fe-S cluster assembly (FSCA)"/>
    <property type="match status" value="1"/>
</dbReference>
<proteinExistence type="inferred from homology"/>
<dbReference type="GO" id="GO:0005506">
    <property type="term" value="F:iron ion binding"/>
    <property type="evidence" value="ECO:0007669"/>
    <property type="project" value="InterPro"/>
</dbReference>
<dbReference type="GO" id="GO:0005739">
    <property type="term" value="C:mitochondrion"/>
    <property type="evidence" value="ECO:0007669"/>
    <property type="project" value="TreeGrafter"/>
</dbReference>
<sequence>MEVQPFFRNEKRLKNEEKRKPRFSLFQLKKPGKDFFSTLLEINHHTEVAVLEEKVEAVLEEVRPHLLADGGNVELVGVENGVVKLKLLGACGSCPSSTMTLKMGIERVLKERIPEIETVEQVW</sequence>
<dbReference type="FunFam" id="3.30.300.130:FF:000003">
    <property type="entry name" value="NifU-like protein 3, chloroplastic"/>
    <property type="match status" value="1"/>
</dbReference>
<dbReference type="GO" id="GO:0051536">
    <property type="term" value="F:iron-sulfur cluster binding"/>
    <property type="evidence" value="ECO:0007669"/>
    <property type="project" value="InterPro"/>
</dbReference>
<reference evidence="3" key="1">
    <citation type="submission" date="2018-06" db="EMBL/GenBank/DDBJ databases">
        <authorList>
            <person name="Zhirakovskaya E."/>
        </authorList>
    </citation>
    <scope>NUCLEOTIDE SEQUENCE</scope>
</reference>
<dbReference type="SUPFAM" id="SSF117916">
    <property type="entry name" value="Fe-S cluster assembly (FSCA) domain-like"/>
    <property type="match status" value="1"/>
</dbReference>
<accession>A0A3B1CAW5</accession>
<dbReference type="InterPro" id="IPR001075">
    <property type="entry name" value="NIF_FeS_clus_asmbl_NifU_C"/>
</dbReference>
<gene>
    <name evidence="3" type="ORF">MNBD_NITROSPINAE04-2232</name>
</gene>
<protein>
    <recommendedName>
        <fullName evidence="2">NIF system FeS cluster assembly NifU C-terminal domain-containing protein</fullName>
    </recommendedName>
</protein>
<dbReference type="PANTHER" id="PTHR11178">
    <property type="entry name" value="IRON-SULFUR CLUSTER SCAFFOLD PROTEIN NFU-RELATED"/>
    <property type="match status" value="1"/>
</dbReference>
<dbReference type="GO" id="GO:0009536">
    <property type="term" value="C:plastid"/>
    <property type="evidence" value="ECO:0007669"/>
    <property type="project" value="UniProtKB-ARBA"/>
</dbReference>
<dbReference type="GO" id="GO:0005198">
    <property type="term" value="F:structural molecule activity"/>
    <property type="evidence" value="ECO:0007669"/>
    <property type="project" value="UniProtKB-ARBA"/>
</dbReference>
<evidence type="ECO:0000256" key="1">
    <source>
        <dbReference type="ARBA" id="ARBA00006420"/>
    </source>
</evidence>
<organism evidence="3">
    <name type="scientific">hydrothermal vent metagenome</name>
    <dbReference type="NCBI Taxonomy" id="652676"/>
    <lineage>
        <taxon>unclassified sequences</taxon>
        <taxon>metagenomes</taxon>
        <taxon>ecological metagenomes</taxon>
    </lineage>
</organism>
<dbReference type="InterPro" id="IPR034904">
    <property type="entry name" value="FSCA_dom_sf"/>
</dbReference>
<comment type="similarity">
    <text evidence="1">Belongs to the NifU family.</text>
</comment>
<evidence type="ECO:0000313" key="3">
    <source>
        <dbReference type="EMBL" id="VAX21068.1"/>
    </source>
</evidence>
<dbReference type="EMBL" id="UOGA01000193">
    <property type="protein sequence ID" value="VAX21068.1"/>
    <property type="molecule type" value="Genomic_DNA"/>
</dbReference>
<evidence type="ECO:0000259" key="2">
    <source>
        <dbReference type="Pfam" id="PF01106"/>
    </source>
</evidence>
<dbReference type="AlphaFoldDB" id="A0A3B1CAW5"/>
<dbReference type="Pfam" id="PF01106">
    <property type="entry name" value="NifU"/>
    <property type="match status" value="1"/>
</dbReference>
<dbReference type="GO" id="GO:0016226">
    <property type="term" value="P:iron-sulfur cluster assembly"/>
    <property type="evidence" value="ECO:0007669"/>
    <property type="project" value="InterPro"/>
</dbReference>
<name>A0A3B1CAW5_9ZZZZ</name>